<organism evidence="13 14">
    <name type="scientific">Porites lobata</name>
    <dbReference type="NCBI Taxonomy" id="104759"/>
    <lineage>
        <taxon>Eukaryota</taxon>
        <taxon>Metazoa</taxon>
        <taxon>Cnidaria</taxon>
        <taxon>Anthozoa</taxon>
        <taxon>Hexacorallia</taxon>
        <taxon>Scleractinia</taxon>
        <taxon>Fungiina</taxon>
        <taxon>Poritidae</taxon>
        <taxon>Porites</taxon>
    </lineage>
</organism>
<dbReference type="PANTHER" id="PTHR24223">
    <property type="entry name" value="ATP-BINDING CASSETTE SUB-FAMILY C"/>
    <property type="match status" value="1"/>
</dbReference>
<evidence type="ECO:0000256" key="3">
    <source>
        <dbReference type="ARBA" id="ARBA00022448"/>
    </source>
</evidence>
<evidence type="ECO:0000256" key="8">
    <source>
        <dbReference type="ARBA" id="ARBA00023136"/>
    </source>
</evidence>
<feature type="transmembrane region" description="Helical" evidence="10">
    <location>
        <begin position="208"/>
        <end position="226"/>
    </location>
</feature>
<dbReference type="InterPro" id="IPR027417">
    <property type="entry name" value="P-loop_NTPase"/>
</dbReference>
<feature type="domain" description="ABC transmembrane type-1" evidence="12">
    <location>
        <begin position="108"/>
        <end position="359"/>
    </location>
</feature>
<dbReference type="SUPFAM" id="SSF90123">
    <property type="entry name" value="ABC transporter transmembrane region"/>
    <property type="match status" value="2"/>
</dbReference>
<evidence type="ECO:0000313" key="14">
    <source>
        <dbReference type="Proteomes" id="UP001159405"/>
    </source>
</evidence>
<dbReference type="Proteomes" id="UP001159405">
    <property type="component" value="Unassembled WGS sequence"/>
</dbReference>
<dbReference type="PANTHER" id="PTHR24223:SF456">
    <property type="entry name" value="MULTIDRUG RESISTANCE-ASSOCIATED PROTEIN LETHAL(2)03659"/>
    <property type="match status" value="1"/>
</dbReference>
<feature type="domain" description="ABC transporter" evidence="11">
    <location>
        <begin position="1048"/>
        <end position="1281"/>
    </location>
</feature>
<keyword evidence="8 10" id="KW-0472">Membrane</keyword>
<feature type="transmembrane region" description="Helical" evidence="10">
    <location>
        <begin position="865"/>
        <end position="885"/>
    </location>
</feature>
<dbReference type="EMBL" id="CALNXK010000049">
    <property type="protein sequence ID" value="CAH3131176.1"/>
    <property type="molecule type" value="Genomic_DNA"/>
</dbReference>
<evidence type="ECO:0000256" key="10">
    <source>
        <dbReference type="SAM" id="Phobius"/>
    </source>
</evidence>
<feature type="transmembrane region" description="Helical" evidence="10">
    <location>
        <begin position="310"/>
        <end position="337"/>
    </location>
</feature>
<comment type="caution">
    <text evidence="13">The sequence shown here is derived from an EMBL/GenBank/DDBJ whole genome shotgun (WGS) entry which is preliminary data.</text>
</comment>
<reference evidence="13 14" key="1">
    <citation type="submission" date="2022-05" db="EMBL/GenBank/DDBJ databases">
        <authorList>
            <consortium name="Genoscope - CEA"/>
            <person name="William W."/>
        </authorList>
    </citation>
    <scope>NUCLEOTIDE SEQUENCE [LARGE SCALE GENOMIC DNA]</scope>
</reference>
<evidence type="ECO:0000259" key="12">
    <source>
        <dbReference type="PROSITE" id="PS50929"/>
    </source>
</evidence>
<evidence type="ECO:0000256" key="4">
    <source>
        <dbReference type="ARBA" id="ARBA00022692"/>
    </source>
</evidence>
<dbReference type="CDD" id="cd18594">
    <property type="entry name" value="ABC_6TM_CFTR_D1"/>
    <property type="match status" value="1"/>
</dbReference>
<name>A0ABN8P5P5_9CNID</name>
<dbReference type="CDD" id="cd03250">
    <property type="entry name" value="ABCC_MRP_domain1"/>
    <property type="match status" value="1"/>
</dbReference>
<dbReference type="Gene3D" id="1.20.1560.10">
    <property type="entry name" value="ABC transporter type 1, transmembrane domain"/>
    <property type="match status" value="2"/>
</dbReference>
<dbReference type="PROSITE" id="PS50893">
    <property type="entry name" value="ABC_TRANSPORTER_2"/>
    <property type="match status" value="2"/>
</dbReference>
<dbReference type="Pfam" id="PF00664">
    <property type="entry name" value="ABC_membrane"/>
    <property type="match status" value="2"/>
</dbReference>
<feature type="domain" description="ABC transmembrane type-1" evidence="12">
    <location>
        <begin position="717"/>
        <end position="1011"/>
    </location>
</feature>
<dbReference type="InterPro" id="IPR017871">
    <property type="entry name" value="ABC_transporter-like_CS"/>
</dbReference>
<comment type="subcellular location">
    <subcellularLocation>
        <location evidence="1">Membrane</location>
        <topology evidence="1">Multi-pass membrane protein</topology>
    </subcellularLocation>
</comment>
<keyword evidence="5" id="KW-0547">Nucleotide-binding</keyword>
<evidence type="ECO:0000259" key="11">
    <source>
        <dbReference type="PROSITE" id="PS50893"/>
    </source>
</evidence>
<dbReference type="InterPro" id="IPR003593">
    <property type="entry name" value="AAA+_ATPase"/>
</dbReference>
<accession>A0ABN8P5P5</accession>
<feature type="transmembrane region" description="Helical" evidence="10">
    <location>
        <begin position="702"/>
        <end position="725"/>
    </location>
</feature>
<evidence type="ECO:0000256" key="5">
    <source>
        <dbReference type="ARBA" id="ARBA00022741"/>
    </source>
</evidence>
<evidence type="ECO:0000256" key="7">
    <source>
        <dbReference type="ARBA" id="ARBA00022989"/>
    </source>
</evidence>
<keyword evidence="14" id="KW-1185">Reference proteome</keyword>
<evidence type="ECO:0008006" key="15">
    <source>
        <dbReference type="Google" id="ProtNLM"/>
    </source>
</evidence>
<proteinExistence type="inferred from homology"/>
<dbReference type="InterPro" id="IPR011527">
    <property type="entry name" value="ABC1_TM_dom"/>
</dbReference>
<keyword evidence="3" id="KW-0813">Transport</keyword>
<dbReference type="InterPro" id="IPR036640">
    <property type="entry name" value="ABC1_TM_sf"/>
</dbReference>
<feature type="region of interest" description="Disordered" evidence="9">
    <location>
        <begin position="1321"/>
        <end position="1346"/>
    </location>
</feature>
<feature type="domain" description="ABC transporter" evidence="11">
    <location>
        <begin position="411"/>
        <end position="634"/>
    </location>
</feature>
<sequence length="1360" mass="154499">MAAERIHTRANPMVKATYISKFFTYWWMNDLFKKGYKQNLENSDIYRILPEEESEHLADRLESLWNEELKEARRKNRRPKLRNAFLKFLGWQYFILTAFPFIEESMKVVAPLIIGRLLSYFTPVPGISKTEAYIMALLLSITDLTQAAIHAPNFFKNQRHGLQLRIAAGTVVYRKVLRLSQSALSQTTTGQIVNLMTSDVQKLEQTTVFAHYIWIAPLAVCVVAFFCWQEVGLAVLPGVFLFLCLVPFQWWIGRFFVRLRSKIAALTDERIKVMNEIISGMRVIKMYTWEKPFAKLVANLRRQEINQTKWYAFFRAINGAFYISALAVISFVVFTTYVMTEHTITPERVFVVLGLFLSVRVCFTLFFSLGIMNVREASVTEKRIQKFLELEERDPNMCVQESKSEADVPVVVLNNITAYWDKSLNPTLKDITFEAKSVRELHIVVGPVGAGKTSLLMTMLGELAISDGQRQVRGKVGYSSQQPWIFSGTVKENIVFGQEFNKVRYQQVINACALKKDLKLFHSGDSTLVGERGVVLSGGQKARISLARAVYYDADIYLLDDPLSAVDTHVGRKLFDKCISEFLEHKICILVTHQVQYLKDATSIFCLQEGCCVGEGTMSNLSKSGLDVQSLVSIPGETDTESVIAADDVHVEEKIQDTKSTVKRATKMCNLFCNISAKRETAKKQNVTTKEDRYTGTVTWRVYVNFWLTGGGAFLTLLLLIVFLASQAVLMGSDWWLAQWADTEERQASLLSNSTDSKHSTEMRQRNIGVYCALVFGSFLLAFAGVGMFLYIAVSASQKLHNQMFEKLLGATIYFFDTNPVGKVLNRFSKDIGQMDDLLPYAFYDYTRLMVSSFAILLLNVATMPYLLAAAIPIVAFFLFIRNYYLKSAREIKRLEAMNRNPFYSHLSASIQGLTTIRAYTEEERFRHQFHVYHDDHTASWFLFMTASRWLGSRLDFICSVFVTFAAFTPLLMAEGGIKMSAGLVGLSLTYAKVLTGSFQWCIRQSAEVENLMTSVERVMEYTKLEQESQRKDKSVAVPDNWPKYGIITSEGLYYSHHHTLPYVLKKLNFCIRAEEKVGVVGRTGAGKSSLMAALFRLAEPEGNIRIDAVPITDISLSDLRSNLSIIPQDPVLFSGSVRKNLDPFNQYGDSELWNALEEVQLKETVSELPDGLETKLTEGGSNFSVGQRQLVCLARAILKHNKILVIDEATANVDLSTDALIQETIRSKFQRCTVLTIAHRLNTIMDSDRVMVLDEGKLVEFDEPYLLLRNEESIFSQMVEHTSRQLASNLYDVAREAYFARHEITDDSEVDVIPRYMNGDVTPLQEQRPNDNDSDDFPSPRFRRSSSIEKERLLFESTV</sequence>
<keyword evidence="4 10" id="KW-0812">Transmembrane</keyword>
<dbReference type="SUPFAM" id="SSF52540">
    <property type="entry name" value="P-loop containing nucleoside triphosphate hydrolases"/>
    <property type="match status" value="2"/>
</dbReference>
<gene>
    <name evidence="13" type="ORF">PLOB_00035066</name>
</gene>
<dbReference type="Gene3D" id="3.40.50.300">
    <property type="entry name" value="P-loop containing nucleotide triphosphate hydrolases"/>
    <property type="match status" value="2"/>
</dbReference>
<feature type="transmembrane region" description="Helical" evidence="10">
    <location>
        <begin position="132"/>
        <end position="155"/>
    </location>
</feature>
<dbReference type="PROSITE" id="PS50929">
    <property type="entry name" value="ABC_TM1F"/>
    <property type="match status" value="2"/>
</dbReference>
<evidence type="ECO:0000256" key="2">
    <source>
        <dbReference type="ARBA" id="ARBA00009726"/>
    </source>
</evidence>
<dbReference type="SMART" id="SM00382">
    <property type="entry name" value="AAA"/>
    <property type="match status" value="2"/>
</dbReference>
<dbReference type="PROSITE" id="PS00211">
    <property type="entry name" value="ABC_TRANSPORTER_1"/>
    <property type="match status" value="2"/>
</dbReference>
<dbReference type="InterPro" id="IPR003439">
    <property type="entry name" value="ABC_transporter-like_ATP-bd"/>
</dbReference>
<evidence type="ECO:0000313" key="13">
    <source>
        <dbReference type="EMBL" id="CAH3131176.1"/>
    </source>
</evidence>
<dbReference type="CDD" id="cd03244">
    <property type="entry name" value="ABCC_MRP_domain2"/>
    <property type="match status" value="1"/>
</dbReference>
<comment type="similarity">
    <text evidence="2">Belongs to the ABC transporter superfamily. ABCC family. Conjugate transporter (TC 3.A.1.208) subfamily.</text>
</comment>
<keyword evidence="7 10" id="KW-1133">Transmembrane helix</keyword>
<feature type="transmembrane region" description="Helical" evidence="10">
    <location>
        <begin position="232"/>
        <end position="252"/>
    </location>
</feature>
<feature type="transmembrane region" description="Helical" evidence="10">
    <location>
        <begin position="768"/>
        <end position="794"/>
    </location>
</feature>
<evidence type="ECO:0000256" key="1">
    <source>
        <dbReference type="ARBA" id="ARBA00004141"/>
    </source>
</evidence>
<feature type="transmembrane region" description="Helical" evidence="10">
    <location>
        <begin position="84"/>
        <end position="102"/>
    </location>
</feature>
<protein>
    <recommendedName>
        <fullName evidence="15">Multidrug resistance-associated protein 4</fullName>
    </recommendedName>
</protein>
<evidence type="ECO:0000256" key="9">
    <source>
        <dbReference type="SAM" id="MobiDB-lite"/>
    </source>
</evidence>
<feature type="transmembrane region" description="Helical" evidence="10">
    <location>
        <begin position="349"/>
        <end position="374"/>
    </location>
</feature>
<dbReference type="Pfam" id="PF00005">
    <property type="entry name" value="ABC_tran"/>
    <property type="match status" value="2"/>
</dbReference>
<keyword evidence="6" id="KW-0067">ATP-binding</keyword>
<dbReference type="InterPro" id="IPR050173">
    <property type="entry name" value="ABC_transporter_C-like"/>
</dbReference>
<evidence type="ECO:0000256" key="6">
    <source>
        <dbReference type="ARBA" id="ARBA00022840"/>
    </source>
</evidence>